<dbReference type="EMBL" id="MU003510">
    <property type="protein sequence ID" value="KAF2469804.1"/>
    <property type="molecule type" value="Genomic_DNA"/>
</dbReference>
<protein>
    <submittedName>
        <fullName evidence="1">Uncharacterized protein</fullName>
    </submittedName>
</protein>
<organism evidence="1 2">
    <name type="scientific">Lindgomyces ingoldianus</name>
    <dbReference type="NCBI Taxonomy" id="673940"/>
    <lineage>
        <taxon>Eukaryota</taxon>
        <taxon>Fungi</taxon>
        <taxon>Dikarya</taxon>
        <taxon>Ascomycota</taxon>
        <taxon>Pezizomycotina</taxon>
        <taxon>Dothideomycetes</taxon>
        <taxon>Pleosporomycetidae</taxon>
        <taxon>Pleosporales</taxon>
        <taxon>Lindgomycetaceae</taxon>
        <taxon>Lindgomyces</taxon>
    </lineage>
</organism>
<evidence type="ECO:0000313" key="1">
    <source>
        <dbReference type="EMBL" id="KAF2469804.1"/>
    </source>
</evidence>
<dbReference type="Proteomes" id="UP000799755">
    <property type="component" value="Unassembled WGS sequence"/>
</dbReference>
<sequence>MVIRRVSEGIGSKPCRRLPTTYTAMLEAPALSHLPLEPQAGIGAHEEANQVKQDSRPKRPCSVGYLAACGVEQVSERSGDGRLRTSRDDVALAEIFFFSLHCLGGLDRMGADPGKEAVVHCGTLERKGPRGASAVRPRGCRYIWRPQRLVGSDDVCRPRGGGVKVKTRWVY</sequence>
<accession>A0ACB6QS06</accession>
<comment type="caution">
    <text evidence="1">The sequence shown here is derived from an EMBL/GenBank/DDBJ whole genome shotgun (WGS) entry which is preliminary data.</text>
</comment>
<gene>
    <name evidence="1" type="ORF">BDR25DRAFT_39775</name>
</gene>
<reference evidence="1" key="1">
    <citation type="journal article" date="2020" name="Stud. Mycol.">
        <title>101 Dothideomycetes genomes: a test case for predicting lifestyles and emergence of pathogens.</title>
        <authorList>
            <person name="Haridas S."/>
            <person name="Albert R."/>
            <person name="Binder M."/>
            <person name="Bloem J."/>
            <person name="Labutti K."/>
            <person name="Salamov A."/>
            <person name="Andreopoulos B."/>
            <person name="Baker S."/>
            <person name="Barry K."/>
            <person name="Bills G."/>
            <person name="Bluhm B."/>
            <person name="Cannon C."/>
            <person name="Castanera R."/>
            <person name="Culley D."/>
            <person name="Daum C."/>
            <person name="Ezra D."/>
            <person name="Gonzalez J."/>
            <person name="Henrissat B."/>
            <person name="Kuo A."/>
            <person name="Liang C."/>
            <person name="Lipzen A."/>
            <person name="Lutzoni F."/>
            <person name="Magnuson J."/>
            <person name="Mondo S."/>
            <person name="Nolan M."/>
            <person name="Ohm R."/>
            <person name="Pangilinan J."/>
            <person name="Park H.-J."/>
            <person name="Ramirez L."/>
            <person name="Alfaro M."/>
            <person name="Sun H."/>
            <person name="Tritt A."/>
            <person name="Yoshinaga Y."/>
            <person name="Zwiers L.-H."/>
            <person name="Turgeon B."/>
            <person name="Goodwin S."/>
            <person name="Spatafora J."/>
            <person name="Crous P."/>
            <person name="Grigoriev I."/>
        </authorList>
    </citation>
    <scope>NUCLEOTIDE SEQUENCE</scope>
    <source>
        <strain evidence="1">ATCC 200398</strain>
    </source>
</reference>
<name>A0ACB6QS06_9PLEO</name>
<proteinExistence type="predicted"/>
<evidence type="ECO:0000313" key="2">
    <source>
        <dbReference type="Proteomes" id="UP000799755"/>
    </source>
</evidence>
<keyword evidence="2" id="KW-1185">Reference proteome</keyword>